<evidence type="ECO:0000256" key="2">
    <source>
        <dbReference type="ARBA" id="ARBA00022525"/>
    </source>
</evidence>
<evidence type="ECO:0008006" key="5">
    <source>
        <dbReference type="Google" id="ProtNLM"/>
    </source>
</evidence>
<dbReference type="SUPFAM" id="SSF51120">
    <property type="entry name" value="beta-Roll"/>
    <property type="match status" value="4"/>
</dbReference>
<dbReference type="InterPro" id="IPR018511">
    <property type="entry name" value="Hemolysin-typ_Ca-bd_CS"/>
</dbReference>
<evidence type="ECO:0000313" key="4">
    <source>
        <dbReference type="Proteomes" id="UP001208041"/>
    </source>
</evidence>
<keyword evidence="2" id="KW-0964">Secreted</keyword>
<protein>
    <recommendedName>
        <fullName evidence="5">Calcium-binding protein</fullName>
    </recommendedName>
</protein>
<evidence type="ECO:0000313" key="3">
    <source>
        <dbReference type="EMBL" id="MCV6825653.1"/>
    </source>
</evidence>
<dbReference type="Gene3D" id="2.150.10.10">
    <property type="entry name" value="Serralysin-like metalloprotease, C-terminal"/>
    <property type="match status" value="5"/>
</dbReference>
<dbReference type="PRINTS" id="PR00313">
    <property type="entry name" value="CABNDNGRPT"/>
</dbReference>
<sequence>MAQFSYQTTLINGNTGFFTGISDLDVVWIGGKPILFSATVEGGGISSFLLSDDTNALLRSQRSYLFDGVLGAQPIIESIATGGETLVFTAGINRGDLTAQTYNSTGGYSNTTTLDANTQFESDPLNYVALETGGHTFFYSAHAGEMGLQAYEITSNTSMTVVGRQISSIASSDIAALDGISTTQSDFILLGSHSENSISTYKVDTDGSLIFQSALGAEHGLGISEITEISTAEANGNSYAIIAARESSSLSVVRVNDNGALTATDHIIDDLNTRFKHVTSLETTVYNGTTYVLAGGADDGLSLFSLLPNGRLFHLASVEDTSQLQLENVSAVAMTEIGEALQIFAASSTETGISQFSFDVSATGAPIAGTSQNDTLTGTALGEALFGDAGNDTISGGGGNDILIDGSGSDTLSGGSGQDIFVFTEDGSTDTVLDFNPSQDRLDLSGFTLFHGIDQLDIISTSYGAILQYNDEVIILNSVNGSTIFQSDLATFSLTNASHTPLFSIAAPGSVLGTEFADDLRGTIANNYMSGLSGDDAFRGFEGDDILEGADGNDLFFGHSGEDSIRGGSGRDTVHYGEDVLYGGSFGVDVNLEAGTAIDGFGSEDRLDSIEIVYGTGFNDNLYGSNAADWLYGGAGNDTLIGSLGNDTLDGGLGNDAIYGGDGNDVLIGRDGNDYFEAGLSEMDGDDILYLGEGDDIAYGGYGNDEFHGGGGSDKMYGWHGNDLLIGHGGNDVMTGEGGMDHMDGGDGDDFFNGGWAHDTMRGGDGADVFYHAGVEGHASDWIADYDADEGDILYFGSGITENDFQINYTNTPEGDGYSGDDNIMESFIIYRPTGQIIFALVDGAGADSVFGVINGTTYDLLA</sequence>
<gene>
    <name evidence="3" type="ORF">OH136_13910</name>
</gene>
<dbReference type="RefSeq" id="WP_263954586.1">
    <property type="nucleotide sequence ID" value="NZ_JAOYFC010000003.1"/>
</dbReference>
<comment type="subcellular location">
    <subcellularLocation>
        <location evidence="1">Secreted</location>
    </subcellularLocation>
</comment>
<proteinExistence type="predicted"/>
<comment type="caution">
    <text evidence="3">The sequence shown here is derived from an EMBL/GenBank/DDBJ whole genome shotgun (WGS) entry which is preliminary data.</text>
</comment>
<dbReference type="PANTHER" id="PTHR38340">
    <property type="entry name" value="S-LAYER PROTEIN"/>
    <property type="match status" value="1"/>
</dbReference>
<dbReference type="PROSITE" id="PS00330">
    <property type="entry name" value="HEMOLYSIN_CALCIUM"/>
    <property type="match status" value="3"/>
</dbReference>
<organism evidence="3 4">
    <name type="scientific">Halocynthiibacter halioticoli</name>
    <dbReference type="NCBI Taxonomy" id="2986804"/>
    <lineage>
        <taxon>Bacteria</taxon>
        <taxon>Pseudomonadati</taxon>
        <taxon>Pseudomonadota</taxon>
        <taxon>Alphaproteobacteria</taxon>
        <taxon>Rhodobacterales</taxon>
        <taxon>Paracoccaceae</taxon>
        <taxon>Halocynthiibacter</taxon>
    </lineage>
</organism>
<dbReference type="EMBL" id="JAOYFC010000003">
    <property type="protein sequence ID" value="MCV6825653.1"/>
    <property type="molecule type" value="Genomic_DNA"/>
</dbReference>
<dbReference type="InterPro" id="IPR001343">
    <property type="entry name" value="Hemolysn_Ca-bd"/>
</dbReference>
<accession>A0AAE3J2P6</accession>
<dbReference type="PANTHER" id="PTHR38340:SF1">
    <property type="entry name" value="S-LAYER PROTEIN"/>
    <property type="match status" value="1"/>
</dbReference>
<evidence type="ECO:0000256" key="1">
    <source>
        <dbReference type="ARBA" id="ARBA00004613"/>
    </source>
</evidence>
<dbReference type="GO" id="GO:0005509">
    <property type="term" value="F:calcium ion binding"/>
    <property type="evidence" value="ECO:0007669"/>
    <property type="project" value="InterPro"/>
</dbReference>
<reference evidence="3" key="1">
    <citation type="submission" date="2022-10" db="EMBL/GenBank/DDBJ databases">
        <authorList>
            <person name="Yue Y."/>
        </authorList>
    </citation>
    <scope>NUCLEOTIDE SEQUENCE</scope>
    <source>
        <strain evidence="3">Z654</strain>
    </source>
</reference>
<dbReference type="Proteomes" id="UP001208041">
    <property type="component" value="Unassembled WGS sequence"/>
</dbReference>
<dbReference type="InterPro" id="IPR050557">
    <property type="entry name" value="RTX_toxin/Mannuronan_C5-epim"/>
</dbReference>
<dbReference type="GO" id="GO:0005576">
    <property type="term" value="C:extracellular region"/>
    <property type="evidence" value="ECO:0007669"/>
    <property type="project" value="UniProtKB-SubCell"/>
</dbReference>
<dbReference type="InterPro" id="IPR011049">
    <property type="entry name" value="Serralysin-like_metalloprot_C"/>
</dbReference>
<dbReference type="Pfam" id="PF00353">
    <property type="entry name" value="HemolysinCabind"/>
    <property type="match status" value="6"/>
</dbReference>
<keyword evidence="4" id="KW-1185">Reference proteome</keyword>
<name>A0AAE3J2P6_9RHOB</name>
<dbReference type="AlphaFoldDB" id="A0AAE3J2P6"/>